<dbReference type="PROSITE" id="PS50975">
    <property type="entry name" value="ATP_GRASP"/>
    <property type="match status" value="1"/>
</dbReference>
<dbReference type="FunFam" id="3.30.470.20:FF:000028">
    <property type="entry name" value="Methylcrotonoyl-CoA carboxylase subunit alpha, mitochondrial"/>
    <property type="match status" value="1"/>
</dbReference>
<dbReference type="Pfam" id="PF02786">
    <property type="entry name" value="CPSase_L_D2"/>
    <property type="match status" value="1"/>
</dbReference>
<accession>A0A3M0C7G2</accession>
<evidence type="ECO:0000313" key="11">
    <source>
        <dbReference type="Proteomes" id="UP000271227"/>
    </source>
</evidence>
<organism evidence="10 11">
    <name type="scientific">Eilatimonas milleporae</name>
    <dbReference type="NCBI Taxonomy" id="911205"/>
    <lineage>
        <taxon>Bacteria</taxon>
        <taxon>Pseudomonadati</taxon>
        <taxon>Pseudomonadota</taxon>
        <taxon>Alphaproteobacteria</taxon>
        <taxon>Kordiimonadales</taxon>
        <taxon>Kordiimonadaceae</taxon>
        <taxon>Eilatimonas</taxon>
    </lineage>
</organism>
<dbReference type="OrthoDB" id="9763189at2"/>
<dbReference type="CDD" id="cd06850">
    <property type="entry name" value="biotinyl_domain"/>
    <property type="match status" value="1"/>
</dbReference>
<keyword evidence="4 6" id="KW-0067">ATP-binding</keyword>
<dbReference type="PANTHER" id="PTHR18866">
    <property type="entry name" value="CARBOXYLASE:PYRUVATE/ACETYL-COA/PROPIONYL-COA CARBOXYLASE"/>
    <property type="match status" value="1"/>
</dbReference>
<dbReference type="InterPro" id="IPR016185">
    <property type="entry name" value="PreATP-grasp_dom_sf"/>
</dbReference>
<dbReference type="InParanoid" id="A0A3M0C7G2"/>
<gene>
    <name evidence="10" type="ORF">BXY39_2381</name>
</gene>
<protein>
    <submittedName>
        <fullName evidence="10">Geranyl-CoA carboxylase alpha subunit</fullName>
    </submittedName>
</protein>
<evidence type="ECO:0000259" key="8">
    <source>
        <dbReference type="PROSITE" id="PS50975"/>
    </source>
</evidence>
<dbReference type="SUPFAM" id="SSF51230">
    <property type="entry name" value="Single hybrid motif"/>
    <property type="match status" value="1"/>
</dbReference>
<sequence>MIRRLLIANRGEIACRIARTARDQGIETVAVYSDADRHSAHVAAADMAQHIGPAPAAQSYLDSRRILDAARKAGADAIHPGYGFLSENADFARAVKEAGLIFIGPDPDVIDAMGDKRTARLMAAKEGIPVVPGYDGEDMTPARLIREAESIGTPLMVKATAGGGGRGLRRVNDLADIAGAITEAERESGMAFGASDLILEKLVEPARHVEVQIIADTHGTVLHLGERDCSAQRRHQKVIEEAPCPTIDETTRGKLCEAAVILARASGYTGAGTVEFLVGPENDFYFLEMNTRLQVEHPVTEMVTGLDLVALQLSVAAGDPLPLTQDDIRFSGHAIEARLYAEDAANGFLPQTGRLALWTTACGPHRRTDSGVRSGDDISPFYDPMIAKLIAWGTTRTEARQRLLRQIAESAVVGLVTNKGYLYNILAGGTFAAAKHNVRTLDTDSTGTVTATSSARDAFYAAALAQVMSLATFPHQHLAGWRTIANCPDFHLIDIDGEHIPVSLVCVRSPSGWQMTLNTGAEDMIMDVATLSETAFRITHGAENLHIFASRDGDMLFADTGIRHIAARIVTHAAPDRQDRKGTGLLTAPMDGLVVTVERKDGDSVKTGDLILIIEAMKMEHRIQADRDGTLAGLAVGPGDQVKNRQELATISTPSE</sequence>
<feature type="domain" description="ATP-grasp" evidence="8">
    <location>
        <begin position="120"/>
        <end position="317"/>
    </location>
</feature>
<evidence type="ECO:0000256" key="1">
    <source>
        <dbReference type="ARBA" id="ARBA00001953"/>
    </source>
</evidence>
<dbReference type="InterPro" id="IPR005482">
    <property type="entry name" value="Biotin_COase_C"/>
</dbReference>
<evidence type="ECO:0000256" key="4">
    <source>
        <dbReference type="ARBA" id="ARBA00022840"/>
    </source>
</evidence>
<dbReference type="SUPFAM" id="SSF51246">
    <property type="entry name" value="Rudiment single hybrid motif"/>
    <property type="match status" value="1"/>
</dbReference>
<dbReference type="GO" id="GO:0046872">
    <property type="term" value="F:metal ion binding"/>
    <property type="evidence" value="ECO:0007669"/>
    <property type="project" value="InterPro"/>
</dbReference>
<dbReference type="Pfam" id="PF00289">
    <property type="entry name" value="Biotin_carb_N"/>
    <property type="match status" value="1"/>
</dbReference>
<dbReference type="InterPro" id="IPR011764">
    <property type="entry name" value="Biotin_carboxylation_dom"/>
</dbReference>
<dbReference type="RefSeq" id="WP_121939081.1">
    <property type="nucleotide sequence ID" value="NZ_REFR01000012.1"/>
</dbReference>
<name>A0A3M0C7G2_9PROT</name>
<evidence type="ECO:0000256" key="5">
    <source>
        <dbReference type="ARBA" id="ARBA00023267"/>
    </source>
</evidence>
<dbReference type="Proteomes" id="UP000271227">
    <property type="component" value="Unassembled WGS sequence"/>
</dbReference>
<evidence type="ECO:0000256" key="6">
    <source>
        <dbReference type="PROSITE-ProRule" id="PRU00409"/>
    </source>
</evidence>
<dbReference type="PROSITE" id="PS50979">
    <property type="entry name" value="BC"/>
    <property type="match status" value="1"/>
</dbReference>
<comment type="cofactor">
    <cofactor evidence="1">
        <name>biotin</name>
        <dbReference type="ChEBI" id="CHEBI:57586"/>
    </cofactor>
</comment>
<dbReference type="SUPFAM" id="SSF52440">
    <property type="entry name" value="PreATP-grasp domain"/>
    <property type="match status" value="1"/>
</dbReference>
<dbReference type="InterPro" id="IPR005479">
    <property type="entry name" value="CPAse_ATP-bd"/>
</dbReference>
<dbReference type="GO" id="GO:0005524">
    <property type="term" value="F:ATP binding"/>
    <property type="evidence" value="ECO:0007669"/>
    <property type="project" value="UniProtKB-UniRule"/>
</dbReference>
<reference evidence="10 11" key="1">
    <citation type="submission" date="2018-10" db="EMBL/GenBank/DDBJ databases">
        <title>Genomic Encyclopedia of Archaeal and Bacterial Type Strains, Phase II (KMG-II): from individual species to whole genera.</title>
        <authorList>
            <person name="Goeker M."/>
        </authorList>
    </citation>
    <scope>NUCLEOTIDE SEQUENCE [LARGE SCALE GENOMIC DNA]</scope>
    <source>
        <strain evidence="10 11">DSM 25217</strain>
    </source>
</reference>
<dbReference type="PANTHER" id="PTHR18866:SF33">
    <property type="entry name" value="METHYLCROTONOYL-COA CARBOXYLASE SUBUNIT ALPHA, MITOCHONDRIAL-RELATED"/>
    <property type="match status" value="1"/>
</dbReference>
<dbReference type="FunFam" id="3.40.50.20:FF:000010">
    <property type="entry name" value="Propionyl-CoA carboxylase subunit alpha"/>
    <property type="match status" value="1"/>
</dbReference>
<dbReference type="InterPro" id="IPR005481">
    <property type="entry name" value="BC-like_N"/>
</dbReference>
<dbReference type="Gene3D" id="3.30.470.20">
    <property type="entry name" value="ATP-grasp fold, B domain"/>
    <property type="match status" value="1"/>
</dbReference>
<dbReference type="InterPro" id="IPR050856">
    <property type="entry name" value="Biotin_carboxylase_complex"/>
</dbReference>
<keyword evidence="5" id="KW-0092">Biotin</keyword>
<dbReference type="EMBL" id="REFR01000012">
    <property type="protein sequence ID" value="RMB04815.1"/>
    <property type="molecule type" value="Genomic_DNA"/>
</dbReference>
<dbReference type="PROSITE" id="PS50968">
    <property type="entry name" value="BIOTINYL_LIPOYL"/>
    <property type="match status" value="1"/>
</dbReference>
<dbReference type="InterPro" id="IPR001882">
    <property type="entry name" value="Biotin_BS"/>
</dbReference>
<feature type="domain" description="Biotin carboxylation" evidence="9">
    <location>
        <begin position="1"/>
        <end position="446"/>
    </location>
</feature>
<dbReference type="SMART" id="SM00878">
    <property type="entry name" value="Biotin_carb_C"/>
    <property type="match status" value="1"/>
</dbReference>
<keyword evidence="11" id="KW-1185">Reference proteome</keyword>
<feature type="domain" description="Lipoyl-binding" evidence="7">
    <location>
        <begin position="577"/>
        <end position="652"/>
    </location>
</feature>
<dbReference type="AlphaFoldDB" id="A0A3M0C7G2"/>
<dbReference type="Gene3D" id="2.40.50.100">
    <property type="match status" value="1"/>
</dbReference>
<evidence type="ECO:0000259" key="7">
    <source>
        <dbReference type="PROSITE" id="PS50968"/>
    </source>
</evidence>
<keyword evidence="2" id="KW-0436">Ligase</keyword>
<comment type="caution">
    <text evidence="10">The sequence shown here is derived from an EMBL/GenBank/DDBJ whole genome shotgun (WGS) entry which is preliminary data.</text>
</comment>
<dbReference type="PROSITE" id="PS00867">
    <property type="entry name" value="CPSASE_2"/>
    <property type="match status" value="1"/>
</dbReference>
<evidence type="ECO:0000256" key="2">
    <source>
        <dbReference type="ARBA" id="ARBA00022598"/>
    </source>
</evidence>
<dbReference type="Pfam" id="PF00364">
    <property type="entry name" value="Biotin_lipoyl"/>
    <property type="match status" value="1"/>
</dbReference>
<dbReference type="GO" id="GO:0016874">
    <property type="term" value="F:ligase activity"/>
    <property type="evidence" value="ECO:0007669"/>
    <property type="project" value="UniProtKB-KW"/>
</dbReference>
<evidence type="ECO:0000256" key="3">
    <source>
        <dbReference type="ARBA" id="ARBA00022741"/>
    </source>
</evidence>
<dbReference type="Pfam" id="PF02785">
    <property type="entry name" value="Biotin_carb_C"/>
    <property type="match status" value="1"/>
</dbReference>
<dbReference type="PROSITE" id="PS00188">
    <property type="entry name" value="BIOTIN"/>
    <property type="match status" value="1"/>
</dbReference>
<evidence type="ECO:0000313" key="10">
    <source>
        <dbReference type="EMBL" id="RMB04815.1"/>
    </source>
</evidence>
<evidence type="ECO:0000259" key="9">
    <source>
        <dbReference type="PROSITE" id="PS50979"/>
    </source>
</evidence>
<dbReference type="InterPro" id="IPR011054">
    <property type="entry name" value="Rudment_hybrid_motif"/>
</dbReference>
<keyword evidence="3 6" id="KW-0547">Nucleotide-binding</keyword>
<proteinExistence type="predicted"/>
<dbReference type="SUPFAM" id="SSF56059">
    <property type="entry name" value="Glutathione synthetase ATP-binding domain-like"/>
    <property type="match status" value="1"/>
</dbReference>
<dbReference type="InterPro" id="IPR011761">
    <property type="entry name" value="ATP-grasp"/>
</dbReference>
<dbReference type="InterPro" id="IPR000089">
    <property type="entry name" value="Biotin_lipoyl"/>
</dbReference>
<dbReference type="InterPro" id="IPR011053">
    <property type="entry name" value="Single_hybrid_motif"/>
</dbReference>